<feature type="signal peptide" evidence="1">
    <location>
        <begin position="1"/>
        <end position="24"/>
    </location>
</feature>
<sequence>MTTSKTILGLAFSALALTTGSASAAIVDPVTIDFEGMAFGSYAGHANIEPVAGGNCPGAGGNGCYYEDGFAIGIVADPTNPIAHVHQNEAEDFSFLLGYHADSSGIYIRAIDGSAFSLQSLDFHAPLRAGNRDNGPDDVWEILGFNTALNPDLASGDGTNYPTRVAYQTVANGFDGTLELDEAFNNINAFWIHYKGYPLTPADGKRFAMELDNIVLGAPVSAVPIPAAVWLFGTGLMGLVSLGRRKAGAANA</sequence>
<keyword evidence="3" id="KW-1185">Reference proteome</keyword>
<dbReference type="EMBL" id="OX458333">
    <property type="protein sequence ID" value="CAI8784519.1"/>
    <property type="molecule type" value="Genomic_DNA"/>
</dbReference>
<evidence type="ECO:0000313" key="3">
    <source>
        <dbReference type="Proteomes" id="UP001162030"/>
    </source>
</evidence>
<gene>
    <name evidence="2" type="ORF">MSZNOR_1285</name>
</gene>
<dbReference type="Proteomes" id="UP001162030">
    <property type="component" value="Chromosome"/>
</dbReference>
<proteinExistence type="predicted"/>
<name>A0ABN8X578_9GAMM</name>
<reference evidence="2 3" key="1">
    <citation type="submission" date="2023-03" db="EMBL/GenBank/DDBJ databases">
        <authorList>
            <person name="Pearce D."/>
        </authorList>
    </citation>
    <scope>NUCLEOTIDE SEQUENCE [LARGE SCALE GENOMIC DNA]</scope>
    <source>
        <strain evidence="2">Msz</strain>
    </source>
</reference>
<protein>
    <submittedName>
        <fullName evidence="2">Secreted protein</fullName>
    </submittedName>
</protein>
<feature type="chain" id="PRO_5045435085" evidence="1">
    <location>
        <begin position="25"/>
        <end position="252"/>
    </location>
</feature>
<organism evidence="2 3">
    <name type="scientific">Methylocaldum szegediense</name>
    <dbReference type="NCBI Taxonomy" id="73780"/>
    <lineage>
        <taxon>Bacteria</taxon>
        <taxon>Pseudomonadati</taxon>
        <taxon>Pseudomonadota</taxon>
        <taxon>Gammaproteobacteria</taxon>
        <taxon>Methylococcales</taxon>
        <taxon>Methylococcaceae</taxon>
        <taxon>Methylocaldum</taxon>
    </lineage>
</organism>
<evidence type="ECO:0000313" key="2">
    <source>
        <dbReference type="EMBL" id="CAI8784519.1"/>
    </source>
</evidence>
<evidence type="ECO:0000256" key="1">
    <source>
        <dbReference type="SAM" id="SignalP"/>
    </source>
</evidence>
<dbReference type="RefSeq" id="WP_317963766.1">
    <property type="nucleotide sequence ID" value="NZ_OX458333.1"/>
</dbReference>
<keyword evidence="1" id="KW-0732">Signal</keyword>
<accession>A0ABN8X578</accession>